<keyword evidence="1" id="KW-0472">Membrane</keyword>
<organism evidence="3 4">
    <name type="scientific">Haloactinospora alba</name>
    <dbReference type="NCBI Taxonomy" id="405555"/>
    <lineage>
        <taxon>Bacteria</taxon>
        <taxon>Bacillati</taxon>
        <taxon>Actinomycetota</taxon>
        <taxon>Actinomycetes</taxon>
        <taxon>Streptosporangiales</taxon>
        <taxon>Nocardiopsidaceae</taxon>
        <taxon>Haloactinospora</taxon>
    </lineage>
</organism>
<evidence type="ECO:0000256" key="1">
    <source>
        <dbReference type="SAM" id="Phobius"/>
    </source>
</evidence>
<proteinExistence type="predicted"/>
<feature type="transmembrane region" description="Helical" evidence="1">
    <location>
        <begin position="30"/>
        <end position="47"/>
    </location>
</feature>
<evidence type="ECO:0000256" key="2">
    <source>
        <dbReference type="SAM" id="SignalP"/>
    </source>
</evidence>
<keyword evidence="1" id="KW-0812">Transmembrane</keyword>
<comment type="caution">
    <text evidence="3">The sequence shown here is derived from an EMBL/GenBank/DDBJ whole genome shotgun (WGS) entry which is preliminary data.</text>
</comment>
<keyword evidence="4" id="KW-1185">Reference proteome</keyword>
<gene>
    <name evidence="3" type="ORF">FHX37_4220</name>
</gene>
<protein>
    <submittedName>
        <fullName evidence="3">Uncharacterized protein</fullName>
    </submittedName>
</protein>
<keyword evidence="2" id="KW-0732">Signal</keyword>
<dbReference type="AlphaFoldDB" id="A0A543N6P9"/>
<reference evidence="3 4" key="1">
    <citation type="submission" date="2019-06" db="EMBL/GenBank/DDBJ databases">
        <title>Sequencing the genomes of 1000 actinobacteria strains.</title>
        <authorList>
            <person name="Klenk H.-P."/>
        </authorList>
    </citation>
    <scope>NUCLEOTIDE SEQUENCE [LARGE SCALE GENOMIC DNA]</scope>
    <source>
        <strain evidence="3 4">DSM 45015</strain>
    </source>
</reference>
<evidence type="ECO:0000313" key="3">
    <source>
        <dbReference type="EMBL" id="TQN27500.1"/>
    </source>
</evidence>
<evidence type="ECO:0000313" key="4">
    <source>
        <dbReference type="Proteomes" id="UP000317422"/>
    </source>
</evidence>
<accession>A0A543N6P9</accession>
<name>A0A543N6P9_9ACTN</name>
<dbReference type="Proteomes" id="UP000317422">
    <property type="component" value="Unassembled WGS sequence"/>
</dbReference>
<keyword evidence="1" id="KW-1133">Transmembrane helix</keyword>
<dbReference type="EMBL" id="VFQC01000003">
    <property type="protein sequence ID" value="TQN27500.1"/>
    <property type="molecule type" value="Genomic_DNA"/>
</dbReference>
<sequence length="88" mass="9623">MLNQKRVVALAALCWGSAVTAGVSGVGTHLAGPLATAGLTVMVVYIVRSERKRDETYYRLGYRDGLDDALKQVSWQEKTEVPKQRGQS</sequence>
<feature type="signal peptide" evidence="2">
    <location>
        <begin position="1"/>
        <end position="21"/>
    </location>
</feature>
<feature type="chain" id="PRO_5039577635" evidence="2">
    <location>
        <begin position="22"/>
        <end position="88"/>
    </location>
</feature>